<organism evidence="4">
    <name type="scientific">Oryza punctata</name>
    <name type="common">Red rice</name>
    <dbReference type="NCBI Taxonomy" id="4537"/>
    <lineage>
        <taxon>Eukaryota</taxon>
        <taxon>Viridiplantae</taxon>
        <taxon>Streptophyta</taxon>
        <taxon>Embryophyta</taxon>
        <taxon>Tracheophyta</taxon>
        <taxon>Spermatophyta</taxon>
        <taxon>Magnoliopsida</taxon>
        <taxon>Liliopsida</taxon>
        <taxon>Poales</taxon>
        <taxon>Poaceae</taxon>
        <taxon>BOP clade</taxon>
        <taxon>Oryzoideae</taxon>
        <taxon>Oryzeae</taxon>
        <taxon>Oryzinae</taxon>
        <taxon>Oryza</taxon>
    </lineage>
</organism>
<dbReference type="EnsemblPlants" id="OPUNC01G16100.1">
    <property type="protein sequence ID" value="OPUNC01G16100.1"/>
    <property type="gene ID" value="OPUNC01G16100"/>
</dbReference>
<dbReference type="SUPFAM" id="SSF55387">
    <property type="entry name" value="Frataxin/Nqo15-like"/>
    <property type="match status" value="1"/>
</dbReference>
<evidence type="ECO:0000313" key="5">
    <source>
        <dbReference type="Proteomes" id="UP000026962"/>
    </source>
</evidence>
<evidence type="ECO:0000256" key="1">
    <source>
        <dbReference type="ARBA" id="ARBA00008183"/>
    </source>
</evidence>
<comment type="similarity">
    <text evidence="1">Belongs to the frataxin family.</text>
</comment>
<reference evidence="4" key="1">
    <citation type="submission" date="2015-04" db="UniProtKB">
        <authorList>
            <consortium name="EnsemblPlants"/>
        </authorList>
    </citation>
    <scope>IDENTIFICATION</scope>
</reference>
<dbReference type="GO" id="GO:0005739">
    <property type="term" value="C:mitochondrion"/>
    <property type="evidence" value="ECO:0007669"/>
    <property type="project" value="TreeGrafter"/>
</dbReference>
<dbReference type="PANTHER" id="PTHR16821:SF2">
    <property type="entry name" value="FRATAXIN, MITOCHONDRIAL"/>
    <property type="match status" value="1"/>
</dbReference>
<dbReference type="GO" id="GO:0008198">
    <property type="term" value="F:ferrous iron binding"/>
    <property type="evidence" value="ECO:0007669"/>
    <property type="project" value="TreeGrafter"/>
</dbReference>
<keyword evidence="3" id="KW-0408">Iron</keyword>
<dbReference type="SMART" id="SM01219">
    <property type="entry name" value="Frataxin_Cyay"/>
    <property type="match status" value="1"/>
</dbReference>
<keyword evidence="5" id="KW-1185">Reference proteome</keyword>
<reference evidence="4" key="2">
    <citation type="submission" date="2018-05" db="EMBL/GenBank/DDBJ databases">
        <title>OpunRS2 (Oryza punctata Reference Sequence Version 2).</title>
        <authorList>
            <person name="Zhang J."/>
            <person name="Kudrna D."/>
            <person name="Lee S."/>
            <person name="Talag J."/>
            <person name="Welchert J."/>
            <person name="Wing R.A."/>
        </authorList>
    </citation>
    <scope>NUCLEOTIDE SEQUENCE [LARGE SCALE GENOMIC DNA]</scope>
</reference>
<dbReference type="PROSITE" id="PS50810">
    <property type="entry name" value="FRATAXIN_2"/>
    <property type="match status" value="1"/>
</dbReference>
<dbReference type="STRING" id="4537.A0A0E0JIT4"/>
<dbReference type="Gramene" id="OPUNC01G16100.1">
    <property type="protein sequence ID" value="OPUNC01G16100.1"/>
    <property type="gene ID" value="OPUNC01G16100"/>
</dbReference>
<dbReference type="PANTHER" id="PTHR16821">
    <property type="entry name" value="FRATAXIN"/>
    <property type="match status" value="1"/>
</dbReference>
<keyword evidence="2" id="KW-0410">Iron transport</keyword>
<name>A0A0E0JIT4_ORYPU</name>
<dbReference type="InterPro" id="IPR036524">
    <property type="entry name" value="Frataxin/CyaY_sf"/>
</dbReference>
<dbReference type="eggNOG" id="KOG3413">
    <property type="taxonomic scope" value="Eukaryota"/>
</dbReference>
<proteinExistence type="inferred from homology"/>
<dbReference type="Gene3D" id="3.30.920.10">
    <property type="entry name" value="Frataxin/CyaY"/>
    <property type="match status" value="1"/>
</dbReference>
<dbReference type="GO" id="GO:0006879">
    <property type="term" value="P:intracellular iron ion homeostasis"/>
    <property type="evidence" value="ECO:0007669"/>
    <property type="project" value="TreeGrafter"/>
</dbReference>
<evidence type="ECO:0000256" key="2">
    <source>
        <dbReference type="ARBA" id="ARBA00022496"/>
    </source>
</evidence>
<accession>A0A0E0JIT4</accession>
<evidence type="ECO:0000256" key="3">
    <source>
        <dbReference type="ARBA" id="ARBA00023004"/>
    </source>
</evidence>
<dbReference type="InterPro" id="IPR002908">
    <property type="entry name" value="Frataxin/CyaY"/>
</dbReference>
<dbReference type="Pfam" id="PF01491">
    <property type="entry name" value="Frataxin_Cyay"/>
    <property type="match status" value="1"/>
</dbReference>
<dbReference type="GO" id="GO:0006826">
    <property type="term" value="P:iron ion transport"/>
    <property type="evidence" value="ECO:0007669"/>
    <property type="project" value="UniProtKB-KW"/>
</dbReference>
<dbReference type="GO" id="GO:0004322">
    <property type="term" value="F:ferroxidase activity"/>
    <property type="evidence" value="ECO:0007669"/>
    <property type="project" value="TreeGrafter"/>
</dbReference>
<dbReference type="GO" id="GO:0034986">
    <property type="term" value="F:iron chaperone activity"/>
    <property type="evidence" value="ECO:0007669"/>
    <property type="project" value="TreeGrafter"/>
</dbReference>
<sequence>MSDTTLILPEDEYHKRADGTIHDPLEKLENQVLTLRLGELGTCSKQANTKQTNLAFFTFERLSTIVRSGPSRFDWDASTNGWIYRRTGANLVQLLVKEIGELCGTPVELS</sequence>
<dbReference type="GO" id="GO:0051537">
    <property type="term" value="F:2 iron, 2 sulfur cluster binding"/>
    <property type="evidence" value="ECO:0007669"/>
    <property type="project" value="TreeGrafter"/>
</dbReference>
<dbReference type="GO" id="GO:0016226">
    <property type="term" value="P:iron-sulfur cluster assembly"/>
    <property type="evidence" value="ECO:0007669"/>
    <property type="project" value="InterPro"/>
</dbReference>
<keyword evidence="2" id="KW-0813">Transport</keyword>
<protein>
    <submittedName>
        <fullName evidence="4">Uncharacterized protein</fullName>
    </submittedName>
</protein>
<dbReference type="HOGENOM" id="CLU_2175095_0_0_1"/>
<dbReference type="GO" id="GO:0008199">
    <property type="term" value="F:ferric iron binding"/>
    <property type="evidence" value="ECO:0007669"/>
    <property type="project" value="InterPro"/>
</dbReference>
<evidence type="ECO:0000313" key="4">
    <source>
        <dbReference type="EnsemblPlants" id="OPUNC01G16100.1"/>
    </source>
</evidence>
<dbReference type="AlphaFoldDB" id="A0A0E0JIT4"/>
<keyword evidence="2" id="KW-0406">Ion transport</keyword>
<dbReference type="Proteomes" id="UP000026962">
    <property type="component" value="Chromosome 1"/>
</dbReference>